<dbReference type="PRINTS" id="PR01217">
    <property type="entry name" value="PRICHEXTENSN"/>
</dbReference>
<feature type="region of interest" description="Disordered" evidence="1">
    <location>
        <begin position="78"/>
        <end position="100"/>
    </location>
</feature>
<organism evidence="3 4">
    <name type="scientific">Aphanomyces euteiches</name>
    <dbReference type="NCBI Taxonomy" id="100861"/>
    <lineage>
        <taxon>Eukaryota</taxon>
        <taxon>Sar</taxon>
        <taxon>Stramenopiles</taxon>
        <taxon>Oomycota</taxon>
        <taxon>Saprolegniomycetes</taxon>
        <taxon>Saprolegniales</taxon>
        <taxon>Verrucalvaceae</taxon>
        <taxon>Aphanomyces</taxon>
    </lineage>
</organism>
<keyword evidence="2" id="KW-0812">Transmembrane</keyword>
<feature type="region of interest" description="Disordered" evidence="1">
    <location>
        <begin position="118"/>
        <end position="206"/>
    </location>
</feature>
<evidence type="ECO:0000313" key="4">
    <source>
        <dbReference type="Proteomes" id="UP000481153"/>
    </source>
</evidence>
<protein>
    <submittedName>
        <fullName evidence="3">Uncharacterized protein</fullName>
    </submittedName>
</protein>
<dbReference type="Proteomes" id="UP000481153">
    <property type="component" value="Unassembled WGS sequence"/>
</dbReference>
<dbReference type="VEuPathDB" id="FungiDB:AeMF1_009810"/>
<comment type="caution">
    <text evidence="3">The sequence shown here is derived from an EMBL/GenBank/DDBJ whole genome shotgun (WGS) entry which is preliminary data.</text>
</comment>
<evidence type="ECO:0000256" key="1">
    <source>
        <dbReference type="SAM" id="MobiDB-lite"/>
    </source>
</evidence>
<gene>
    <name evidence="3" type="ORF">Ae201684_011474</name>
</gene>
<proteinExistence type="predicted"/>
<keyword evidence="4" id="KW-1185">Reference proteome</keyword>
<evidence type="ECO:0000313" key="3">
    <source>
        <dbReference type="EMBL" id="KAF0731213.1"/>
    </source>
</evidence>
<dbReference type="AlphaFoldDB" id="A0A6G0WUN9"/>
<evidence type="ECO:0000256" key="2">
    <source>
        <dbReference type="SAM" id="Phobius"/>
    </source>
</evidence>
<name>A0A6G0WUN9_9STRA</name>
<sequence length="359" mass="37038">MPAETPHAGATPGQQSQAVVAYDELRSTNLAMMDEKEDMSTLQTLLAKKRKLLIGCGVLLVVAIAGVVALVAGGKTSDATTGAALEPTTTPNTTTAAPTTTIAPDTYADVIVGNSVDAAYTPSPEPTTGSALESATIKPNTTNTTDAPITTPAPTPNATTTPEPTPEPTTMTPAPTTTTPAPTTTTPAPTTTTLPPTTLAPTTTAPKFNDNGSGLWGGSIKIVNNIQQNCIYTTKTVTYFPPGYSSHDLTVGASDTIGPFSGKYTLGVQENVFAKCTYAGTCAWEAKSVDNYCYNFNVYKDCTISYNDCPYPAGNPSPAPDGRKRYSISGSVDASGLCVLSVNPTTSGCTGECFCAAKM</sequence>
<feature type="compositionally biased region" description="Low complexity" evidence="1">
    <location>
        <begin position="139"/>
        <end position="206"/>
    </location>
</feature>
<keyword evidence="2" id="KW-0472">Membrane</keyword>
<feature type="compositionally biased region" description="Low complexity" evidence="1">
    <location>
        <begin position="83"/>
        <end position="100"/>
    </location>
</feature>
<dbReference type="EMBL" id="VJMJ01000146">
    <property type="protein sequence ID" value="KAF0731213.1"/>
    <property type="molecule type" value="Genomic_DNA"/>
</dbReference>
<accession>A0A6G0WUN9</accession>
<reference evidence="3 4" key="1">
    <citation type="submission" date="2019-07" db="EMBL/GenBank/DDBJ databases">
        <title>Genomics analysis of Aphanomyces spp. identifies a new class of oomycete effector associated with host adaptation.</title>
        <authorList>
            <person name="Gaulin E."/>
        </authorList>
    </citation>
    <scope>NUCLEOTIDE SEQUENCE [LARGE SCALE GENOMIC DNA]</scope>
    <source>
        <strain evidence="3 4">ATCC 201684</strain>
    </source>
</reference>
<keyword evidence="2" id="KW-1133">Transmembrane helix</keyword>
<feature type="transmembrane region" description="Helical" evidence="2">
    <location>
        <begin position="52"/>
        <end position="72"/>
    </location>
</feature>